<evidence type="ECO:0000313" key="7">
    <source>
        <dbReference type="EMBL" id="WOB07460.1"/>
    </source>
</evidence>
<evidence type="ECO:0000256" key="3">
    <source>
        <dbReference type="ARBA" id="ARBA00022553"/>
    </source>
</evidence>
<dbReference type="InterPro" id="IPR000014">
    <property type="entry name" value="PAS"/>
</dbReference>
<dbReference type="SUPFAM" id="SSF55874">
    <property type="entry name" value="ATPase domain of HSP90 chaperone/DNA topoisomerase II/histidine kinase"/>
    <property type="match status" value="1"/>
</dbReference>
<protein>
    <recommendedName>
        <fullName evidence="2">histidine kinase</fullName>
        <ecNumber evidence="2">2.7.13.3</ecNumber>
    </recommendedName>
</protein>
<feature type="transmembrane region" description="Helical" evidence="5">
    <location>
        <begin position="232"/>
        <end position="252"/>
    </location>
</feature>
<feature type="compositionally biased region" description="Basic and acidic residues" evidence="4">
    <location>
        <begin position="7"/>
        <end position="17"/>
    </location>
</feature>
<keyword evidence="5" id="KW-0472">Membrane</keyword>
<feature type="transmembrane region" description="Helical" evidence="5">
    <location>
        <begin position="161"/>
        <end position="178"/>
    </location>
</feature>
<feature type="domain" description="Histidine kinase" evidence="6">
    <location>
        <begin position="412"/>
        <end position="605"/>
    </location>
</feature>
<dbReference type="CDD" id="cd00082">
    <property type="entry name" value="HisKA"/>
    <property type="match status" value="1"/>
</dbReference>
<proteinExistence type="predicted"/>
<dbReference type="PANTHER" id="PTHR43065">
    <property type="entry name" value="SENSOR HISTIDINE KINASE"/>
    <property type="match status" value="1"/>
</dbReference>
<keyword evidence="7" id="KW-0547">Nucleotide-binding</keyword>
<dbReference type="Proteomes" id="UP001303946">
    <property type="component" value="Chromosome"/>
</dbReference>
<dbReference type="InterPro" id="IPR003594">
    <property type="entry name" value="HATPase_dom"/>
</dbReference>
<evidence type="ECO:0000313" key="8">
    <source>
        <dbReference type="Proteomes" id="UP001303946"/>
    </source>
</evidence>
<feature type="transmembrane region" description="Helical" evidence="5">
    <location>
        <begin position="207"/>
        <end position="226"/>
    </location>
</feature>
<dbReference type="RefSeq" id="WP_316700125.1">
    <property type="nucleotide sequence ID" value="NZ_CP136336.1"/>
</dbReference>
<feature type="region of interest" description="Disordered" evidence="4">
    <location>
        <begin position="36"/>
        <end position="55"/>
    </location>
</feature>
<dbReference type="EC" id="2.7.13.3" evidence="2"/>
<organism evidence="7 8">
    <name type="scientific">Piscinibacter gummiphilus</name>
    <dbReference type="NCBI Taxonomy" id="946333"/>
    <lineage>
        <taxon>Bacteria</taxon>
        <taxon>Pseudomonadati</taxon>
        <taxon>Pseudomonadota</taxon>
        <taxon>Betaproteobacteria</taxon>
        <taxon>Burkholderiales</taxon>
        <taxon>Sphaerotilaceae</taxon>
        <taxon>Piscinibacter</taxon>
    </lineage>
</organism>
<dbReference type="SMART" id="SM00387">
    <property type="entry name" value="HATPase_c"/>
    <property type="match status" value="1"/>
</dbReference>
<gene>
    <name evidence="7" type="ORF">RXV79_21415</name>
</gene>
<reference evidence="7 8" key="1">
    <citation type="submission" date="2023-10" db="EMBL/GenBank/DDBJ databases">
        <title>Bacteria for the degradation of biodegradable plastic PBAT(Polybutylene adipate terephthalate).</title>
        <authorList>
            <person name="Weon H.-Y."/>
            <person name="Yeon J."/>
        </authorList>
    </citation>
    <scope>NUCLEOTIDE SEQUENCE [LARGE SCALE GENOMIC DNA]</scope>
    <source>
        <strain evidence="7 8">SBD 7-3</strain>
    </source>
</reference>
<feature type="transmembrane region" description="Helical" evidence="5">
    <location>
        <begin position="122"/>
        <end position="141"/>
    </location>
</feature>
<keyword evidence="5" id="KW-0812">Transmembrane</keyword>
<evidence type="ECO:0000256" key="1">
    <source>
        <dbReference type="ARBA" id="ARBA00000085"/>
    </source>
</evidence>
<dbReference type="PRINTS" id="PR00344">
    <property type="entry name" value="BCTRLSENSOR"/>
</dbReference>
<dbReference type="InterPro" id="IPR004358">
    <property type="entry name" value="Sig_transdc_His_kin-like_C"/>
</dbReference>
<dbReference type="PROSITE" id="PS50109">
    <property type="entry name" value="HIS_KIN"/>
    <property type="match status" value="1"/>
</dbReference>
<dbReference type="Gene3D" id="1.10.287.130">
    <property type="match status" value="1"/>
</dbReference>
<dbReference type="SMART" id="SM00091">
    <property type="entry name" value="PAS"/>
    <property type="match status" value="1"/>
</dbReference>
<feature type="transmembrane region" description="Helical" evidence="5">
    <location>
        <begin position="91"/>
        <end position="116"/>
    </location>
</feature>
<dbReference type="EMBL" id="CP136336">
    <property type="protein sequence ID" value="WOB07460.1"/>
    <property type="molecule type" value="Genomic_DNA"/>
</dbReference>
<dbReference type="GO" id="GO:0005524">
    <property type="term" value="F:ATP binding"/>
    <property type="evidence" value="ECO:0007669"/>
    <property type="project" value="UniProtKB-KW"/>
</dbReference>
<dbReference type="InterPro" id="IPR005467">
    <property type="entry name" value="His_kinase_dom"/>
</dbReference>
<dbReference type="InterPro" id="IPR036890">
    <property type="entry name" value="HATPase_C_sf"/>
</dbReference>
<evidence type="ECO:0000256" key="5">
    <source>
        <dbReference type="SAM" id="Phobius"/>
    </source>
</evidence>
<keyword evidence="5" id="KW-1133">Transmembrane helix</keyword>
<name>A0ABZ0CR34_9BURK</name>
<dbReference type="InterPro" id="IPR003661">
    <property type="entry name" value="HisK_dim/P_dom"/>
</dbReference>
<comment type="catalytic activity">
    <reaction evidence="1">
        <text>ATP + protein L-histidine = ADP + protein N-phospho-L-histidine.</text>
        <dbReference type="EC" id="2.7.13.3"/>
    </reaction>
</comment>
<feature type="region of interest" description="Disordered" evidence="4">
    <location>
        <begin position="1"/>
        <end position="31"/>
    </location>
</feature>
<dbReference type="InterPro" id="IPR036097">
    <property type="entry name" value="HisK_dim/P_sf"/>
</dbReference>
<dbReference type="SUPFAM" id="SSF47384">
    <property type="entry name" value="Homodimeric domain of signal transducing histidine kinase"/>
    <property type="match status" value="1"/>
</dbReference>
<dbReference type="Pfam" id="PF00512">
    <property type="entry name" value="HisKA"/>
    <property type="match status" value="1"/>
</dbReference>
<keyword evidence="3" id="KW-0597">Phosphoprotein</keyword>
<sequence length="641" mass="69883">MANTSRSGERRAAERRRMASTPKPRPVDESWFGALGVDGDTQMRGEVPSAEDESRYDGNWAAMRGNEGDSRFLTRQARRIIGSGQTAFQRIYGAFIAARAALGLALIATVAVTGFFAVRPSLAVLAVSILYAALSVTTWLLPRLRRSAAPKALSKMGSPQWLATIGVDIVCFIALHVLSPAATLNYVALLVLPVLMAGVLTPRTMALATASIVTLALLGIAAWGVVSGGEVTLLMTQAGLAGSGFFVITLLAGELAGRLAREELTAKGSLELARQQAQLNRLVIEEMQEGVLVVDRRGRVRAANPAARLLLAPEGMCREAPFQLRNVEAWRSLVEAVERAFAEAAWPEAGRDVVLGFESALARTLRVRMRFTRRREPQASEELCVLFLEDVRSMQARTRQEKLAAMGRISAGIAHEIRNPLAAISQANALMAEDATTPSQRQLTRMVTDNVERLKRIVDDVMEVAPSDVHATGPIDAVSLIASVCSEWARTNGVVLGDQSVLQVKLPDEPVGVVFDADHLRRVLVNLLDNGCRHATKRPGAVMLRLYVRDETHAVLSVASDGDPIPPEVERYLFEPFFSTRSRGTGLGLYICRELCERYGARIDYRLRSAVESNRNEFSVAMRRQALPENVAAEARLQLSS</sequence>
<dbReference type="Gene3D" id="3.30.565.10">
    <property type="entry name" value="Histidine kinase-like ATPase, C-terminal domain"/>
    <property type="match status" value="1"/>
</dbReference>
<evidence type="ECO:0000256" key="2">
    <source>
        <dbReference type="ARBA" id="ARBA00012438"/>
    </source>
</evidence>
<dbReference type="Pfam" id="PF02518">
    <property type="entry name" value="HATPase_c"/>
    <property type="match status" value="1"/>
</dbReference>
<evidence type="ECO:0000259" key="6">
    <source>
        <dbReference type="PROSITE" id="PS50109"/>
    </source>
</evidence>
<accession>A0ABZ0CR34</accession>
<keyword evidence="8" id="KW-1185">Reference proteome</keyword>
<dbReference type="Gene3D" id="3.30.450.20">
    <property type="entry name" value="PAS domain"/>
    <property type="match status" value="1"/>
</dbReference>
<evidence type="ECO:0000256" key="4">
    <source>
        <dbReference type="SAM" id="MobiDB-lite"/>
    </source>
</evidence>
<keyword evidence="7" id="KW-0067">ATP-binding</keyword>
<dbReference type="PANTHER" id="PTHR43065:SF52">
    <property type="entry name" value="SENSOR PROTEIN KINASE PILS"/>
    <property type="match status" value="1"/>
</dbReference>
<dbReference type="SMART" id="SM00388">
    <property type="entry name" value="HisKA"/>
    <property type="match status" value="1"/>
</dbReference>